<evidence type="ECO:0000256" key="1">
    <source>
        <dbReference type="ARBA" id="ARBA00023015"/>
    </source>
</evidence>
<dbReference type="Gene3D" id="3.40.50.10490">
    <property type="entry name" value="Glucose-6-phosphate isomerase like protein, domain 1"/>
    <property type="match status" value="1"/>
</dbReference>
<dbReference type="RefSeq" id="WP_010075195.1">
    <property type="nucleotide sequence ID" value="NC_014393.1"/>
</dbReference>
<evidence type="ECO:0000313" key="5">
    <source>
        <dbReference type="EMBL" id="ADL50040.1"/>
    </source>
</evidence>
<evidence type="ECO:0000256" key="3">
    <source>
        <dbReference type="ARBA" id="ARBA00023163"/>
    </source>
</evidence>
<evidence type="ECO:0000313" key="6">
    <source>
        <dbReference type="Proteomes" id="UP000002730"/>
    </source>
</evidence>
<dbReference type="EMBL" id="CP002160">
    <property type="protein sequence ID" value="ADL50040.1"/>
    <property type="molecule type" value="Genomic_DNA"/>
</dbReference>
<dbReference type="Gene3D" id="1.10.10.10">
    <property type="entry name" value="Winged helix-like DNA-binding domain superfamily/Winged helix DNA-binding domain"/>
    <property type="match status" value="1"/>
</dbReference>
<organism evidence="5 6">
    <name type="scientific">Clostridium cellulovorans (strain ATCC 35296 / DSM 3052 / OCM 3 / 743B)</name>
    <dbReference type="NCBI Taxonomy" id="573061"/>
    <lineage>
        <taxon>Bacteria</taxon>
        <taxon>Bacillati</taxon>
        <taxon>Bacillota</taxon>
        <taxon>Clostridia</taxon>
        <taxon>Eubacteriales</taxon>
        <taxon>Clostridiaceae</taxon>
        <taxon>Clostridium</taxon>
    </lineage>
</organism>
<dbReference type="Pfam" id="PF01418">
    <property type="entry name" value="HTH_6"/>
    <property type="match status" value="1"/>
</dbReference>
<dbReference type="InterPro" id="IPR046348">
    <property type="entry name" value="SIS_dom_sf"/>
</dbReference>
<dbReference type="InterPro" id="IPR009057">
    <property type="entry name" value="Homeodomain-like_sf"/>
</dbReference>
<dbReference type="HOGENOM" id="CLU_055769_2_0_9"/>
<keyword evidence="1" id="KW-0805">Transcription regulation</keyword>
<dbReference type="InterPro" id="IPR035472">
    <property type="entry name" value="RpiR-like_SIS"/>
</dbReference>
<dbReference type="eggNOG" id="COG1737">
    <property type="taxonomic scope" value="Bacteria"/>
</dbReference>
<dbReference type="Pfam" id="PF01380">
    <property type="entry name" value="SIS"/>
    <property type="match status" value="1"/>
</dbReference>
<gene>
    <name evidence="5" type="ordered locus">Clocel_0256</name>
</gene>
<accession>D9SPJ1</accession>
<dbReference type="SUPFAM" id="SSF53697">
    <property type="entry name" value="SIS domain"/>
    <property type="match status" value="1"/>
</dbReference>
<feature type="domain" description="HTH rpiR-type" evidence="4">
    <location>
        <begin position="1"/>
        <end position="76"/>
    </location>
</feature>
<name>D9SPJ1_CLOC7</name>
<dbReference type="InterPro" id="IPR000281">
    <property type="entry name" value="HTH_RpiR"/>
</dbReference>
<dbReference type="SUPFAM" id="SSF46689">
    <property type="entry name" value="Homeodomain-like"/>
    <property type="match status" value="1"/>
</dbReference>
<dbReference type="InterPro" id="IPR036388">
    <property type="entry name" value="WH-like_DNA-bd_sf"/>
</dbReference>
<keyword evidence="2" id="KW-0238">DNA-binding</keyword>
<dbReference type="PANTHER" id="PTHR30514:SF10">
    <property type="entry name" value="MURR_RPIR FAMILY TRANSCRIPTIONAL REGULATOR"/>
    <property type="match status" value="1"/>
</dbReference>
<dbReference type="GO" id="GO:0003700">
    <property type="term" value="F:DNA-binding transcription factor activity"/>
    <property type="evidence" value="ECO:0007669"/>
    <property type="project" value="InterPro"/>
</dbReference>
<evidence type="ECO:0000256" key="2">
    <source>
        <dbReference type="ARBA" id="ARBA00023125"/>
    </source>
</evidence>
<sequence>MNIFSKLNKLTNLTENEKTLVSYMQDNPEGFVKMSALEISDACFISTSTIYRLCQKLDLSGLSELKVQISLSINEYLKEQSSLDYNYPIKQNETQHQIVLKLKELYEQTLVSSLNLIDLEQLRLIANVLKNAQHIDFYTSAGNMYFVENFKFQMQEIGTFINVPIEEYHQLLTASTSDENHIAIVVSFEGRGVIIKRIADMLKVNKTPIILISSTNENPLTKYANYHLYLSSNENHFNKISSFSTRLSLLYVLDCLYTCYFNLNYDKNVSYKLNAYKKLSGNFNKTPET</sequence>
<evidence type="ECO:0000259" key="4">
    <source>
        <dbReference type="PROSITE" id="PS51071"/>
    </source>
</evidence>
<dbReference type="Proteomes" id="UP000002730">
    <property type="component" value="Chromosome"/>
</dbReference>
<keyword evidence="3" id="KW-0804">Transcription</keyword>
<dbReference type="InterPro" id="IPR001347">
    <property type="entry name" value="SIS_dom"/>
</dbReference>
<dbReference type="InterPro" id="IPR047640">
    <property type="entry name" value="RpiR-like"/>
</dbReference>
<proteinExistence type="predicted"/>
<dbReference type="GO" id="GO:1901135">
    <property type="term" value="P:carbohydrate derivative metabolic process"/>
    <property type="evidence" value="ECO:0007669"/>
    <property type="project" value="InterPro"/>
</dbReference>
<dbReference type="OrthoDB" id="63027at2"/>
<dbReference type="CDD" id="cd05013">
    <property type="entry name" value="SIS_RpiR"/>
    <property type="match status" value="1"/>
</dbReference>
<keyword evidence="6" id="KW-1185">Reference proteome</keyword>
<dbReference type="STRING" id="573061.Clocel_0256"/>
<protein>
    <submittedName>
        <fullName evidence="5">Transcriptional regulator, RpiR family</fullName>
    </submittedName>
</protein>
<dbReference type="AlphaFoldDB" id="D9SPJ1"/>
<dbReference type="PANTHER" id="PTHR30514">
    <property type="entry name" value="GLUCOKINASE"/>
    <property type="match status" value="1"/>
</dbReference>
<dbReference type="KEGG" id="ccb:Clocel_0256"/>
<reference evidence="5 6" key="1">
    <citation type="submission" date="2010-08" db="EMBL/GenBank/DDBJ databases">
        <title>Complete sequence of Clostridium cellulovorans 743B.</title>
        <authorList>
            <consortium name="US DOE Joint Genome Institute"/>
            <person name="Lucas S."/>
            <person name="Copeland A."/>
            <person name="Lapidus A."/>
            <person name="Cheng J.-F."/>
            <person name="Bruce D."/>
            <person name="Goodwin L."/>
            <person name="Pitluck S."/>
            <person name="Chertkov O."/>
            <person name="Detter J.C."/>
            <person name="Han C."/>
            <person name="Tapia R."/>
            <person name="Land M."/>
            <person name="Hauser L."/>
            <person name="Chang Y.-J."/>
            <person name="Jeffries C."/>
            <person name="Kyrpides N."/>
            <person name="Ivanova N."/>
            <person name="Mikhailova N."/>
            <person name="Hemme C.L."/>
            <person name="Woyke T."/>
        </authorList>
    </citation>
    <scope>NUCLEOTIDE SEQUENCE [LARGE SCALE GENOMIC DNA]</scope>
    <source>
        <strain evidence="6">ATCC 35296 / DSM 3052 / OCM 3 / 743B</strain>
    </source>
</reference>
<dbReference type="GO" id="GO:0003677">
    <property type="term" value="F:DNA binding"/>
    <property type="evidence" value="ECO:0007669"/>
    <property type="project" value="UniProtKB-KW"/>
</dbReference>
<dbReference type="GO" id="GO:0097367">
    <property type="term" value="F:carbohydrate derivative binding"/>
    <property type="evidence" value="ECO:0007669"/>
    <property type="project" value="InterPro"/>
</dbReference>
<dbReference type="PROSITE" id="PS51071">
    <property type="entry name" value="HTH_RPIR"/>
    <property type="match status" value="1"/>
</dbReference>